<reference evidence="1" key="2">
    <citation type="journal article" date="2022" name="New Phytol.">
        <title>Evolutionary transition to the ectomycorrhizal habit in the genomes of a hyperdiverse lineage of mushroom-forming fungi.</title>
        <authorList>
            <person name="Looney B."/>
            <person name="Miyauchi S."/>
            <person name="Morin E."/>
            <person name="Drula E."/>
            <person name="Courty P.E."/>
            <person name="Kohler A."/>
            <person name="Kuo A."/>
            <person name="LaButti K."/>
            <person name="Pangilinan J."/>
            <person name="Lipzen A."/>
            <person name="Riley R."/>
            <person name="Andreopoulos W."/>
            <person name="He G."/>
            <person name="Johnson J."/>
            <person name="Nolan M."/>
            <person name="Tritt A."/>
            <person name="Barry K.W."/>
            <person name="Grigoriev I.V."/>
            <person name="Nagy L.G."/>
            <person name="Hibbett D."/>
            <person name="Henrissat B."/>
            <person name="Matheny P.B."/>
            <person name="Labbe J."/>
            <person name="Martin F.M."/>
        </authorList>
    </citation>
    <scope>NUCLEOTIDE SEQUENCE</scope>
    <source>
        <strain evidence="1">HHB10654</strain>
    </source>
</reference>
<reference evidence="1" key="1">
    <citation type="submission" date="2021-03" db="EMBL/GenBank/DDBJ databases">
        <authorList>
            <consortium name="DOE Joint Genome Institute"/>
            <person name="Ahrendt S."/>
            <person name="Looney B.P."/>
            <person name="Miyauchi S."/>
            <person name="Morin E."/>
            <person name="Drula E."/>
            <person name="Courty P.E."/>
            <person name="Chicoki N."/>
            <person name="Fauchery L."/>
            <person name="Kohler A."/>
            <person name="Kuo A."/>
            <person name="Labutti K."/>
            <person name="Pangilinan J."/>
            <person name="Lipzen A."/>
            <person name="Riley R."/>
            <person name="Andreopoulos W."/>
            <person name="He G."/>
            <person name="Johnson J."/>
            <person name="Barry K.W."/>
            <person name="Grigoriev I.V."/>
            <person name="Nagy L."/>
            <person name="Hibbett D."/>
            <person name="Henrissat B."/>
            <person name="Matheny P.B."/>
            <person name="Labbe J."/>
            <person name="Martin F."/>
        </authorList>
    </citation>
    <scope>NUCLEOTIDE SEQUENCE</scope>
    <source>
        <strain evidence="1">HHB10654</strain>
    </source>
</reference>
<gene>
    <name evidence="1" type="ORF">BV25DRAFT_1875168</name>
</gene>
<evidence type="ECO:0000313" key="1">
    <source>
        <dbReference type="EMBL" id="KAI0068042.1"/>
    </source>
</evidence>
<comment type="caution">
    <text evidence="1">The sequence shown here is derived from an EMBL/GenBank/DDBJ whole genome shotgun (WGS) entry which is preliminary data.</text>
</comment>
<evidence type="ECO:0000313" key="2">
    <source>
        <dbReference type="Proteomes" id="UP000814140"/>
    </source>
</evidence>
<protein>
    <submittedName>
        <fullName evidence="1">Uncharacterized protein</fullName>
    </submittedName>
</protein>
<dbReference type="EMBL" id="MU277188">
    <property type="protein sequence ID" value="KAI0068042.1"/>
    <property type="molecule type" value="Genomic_DNA"/>
</dbReference>
<name>A0ACB8THY5_9AGAM</name>
<proteinExistence type="predicted"/>
<sequence>MSDEPPPAAEALLSPTNSTGNQPSWPRPRTPIPPHRLAKLANALGISTPVPHSHSPPDSSLSTSVPRSSAAESWRSATPSVASTSHLTSHSPSPGPPTPTKFLLHVIPPLHLPHETDSSESIEYTPPPSNASGYHTQFRRGTLVPVFPTLQHQLWAIAKEYALPSTAGMILYLVSSSPNPNTLSTPSPPKMQQQYLDPQEEPGPRLSEDVWKHLWTRVLKAEREAFPPSGSTPGPIGLGFAFGGRSSPDPSTPSNPLRPLAAGRFPPQHLGTPLTPSASTPSTTSASRTQAASSEPSHSGLNTPDTSFPPESRADALELPGLHSPSLIPILAKVEFDIDKRKAAWYGPWIRSRKMNQRKRDESRVRGESLSLPLVEDESGGSDSERVKTATAPIPLKIVDRQAVPRFLLSAEERLEDASLADSPTELEEDPDGTAKYGPAAKRALGEDEDVHELWDAQGRPQLSVAIPSSPPNGRRRSSPTTSGTIRRGAPPPLRLMPSTSTVVASAEPSPLPTTDSTKLAYLREGIMSGSEDETGDEADGLDPESFRRIRSPTEDKRVGAFFEDLDLGIEFEDSGEFDETDPNDRRRSQYAMRAKLDEIERALVQFSPRRLKHEHEFPESPALSSPRSAALSANGRSPPSTFLTVSNGSPLKSQSAATTKPPVWPAVPYSSLNALDEDDQDKSLGLDEFPSPPKLALNGVSNAIPTSPYRRQFLESQESESDESKARRRELEGHDSYPEIMPPSLRKSGTSNSPIIPLSPDPFGRFPSEPAPPAIPSDGKSSLDVTPPVPKQRITYSTFEVPPERRSSLSRNGSVASNSDRASTAHASRFSVDSTDEQLAKNNRAAASLNPVKSIRTLWRKSRKASISSVAGAALALQAGASGQTSPALPSPEIPPVPMSASRTEMPIPPLPQEVVTNATLPPGRRPSPGPFQNKFMTSQAMQKAQKESSINSIHFDQESPYPIRRSPQPPSAPLPRSSSSYANSQQTRLSSMRQSSEDSVGADALPSPSLSSDRGSTRKSILKSWRSTNTSQATPNTSAPSEASGRSSTDSQSARKRRPSVIELVRGSIVNNGSHNDIPPSPLLPEQYMGKPTDGGSRMSSVRTSSANGRNTPSSFESSSRLSSAASPPAFQPSSLPPSPPRPGRGPAVSRPSQEEDQFEMIDAPPLGHGKTPSLSYPYHELDHRA</sequence>
<accession>A0ACB8THY5</accession>
<dbReference type="Proteomes" id="UP000814140">
    <property type="component" value="Unassembled WGS sequence"/>
</dbReference>
<organism evidence="1 2">
    <name type="scientific">Artomyces pyxidatus</name>
    <dbReference type="NCBI Taxonomy" id="48021"/>
    <lineage>
        <taxon>Eukaryota</taxon>
        <taxon>Fungi</taxon>
        <taxon>Dikarya</taxon>
        <taxon>Basidiomycota</taxon>
        <taxon>Agaricomycotina</taxon>
        <taxon>Agaricomycetes</taxon>
        <taxon>Russulales</taxon>
        <taxon>Auriscalpiaceae</taxon>
        <taxon>Artomyces</taxon>
    </lineage>
</organism>
<keyword evidence="2" id="KW-1185">Reference proteome</keyword>